<dbReference type="EMBL" id="LR792683">
    <property type="protein sequence ID" value="CAB3389802.1"/>
    <property type="molecule type" value="Genomic_DNA"/>
</dbReference>
<organism evidence="1 2">
    <name type="scientific">Kyrpidia spormannii</name>
    <dbReference type="NCBI Taxonomy" id="2055160"/>
    <lineage>
        <taxon>Bacteria</taxon>
        <taxon>Bacillati</taxon>
        <taxon>Bacillota</taxon>
        <taxon>Bacilli</taxon>
        <taxon>Bacillales</taxon>
        <taxon>Alicyclobacillaceae</taxon>
        <taxon>Kyrpidia</taxon>
    </lineage>
</organism>
<reference evidence="1 2" key="1">
    <citation type="submission" date="2020-04" db="EMBL/GenBank/DDBJ databases">
        <authorList>
            <person name="Hogendoorn C."/>
        </authorList>
    </citation>
    <scope>NUCLEOTIDE SEQUENCE [LARGE SCALE GENOMIC DNA]</scope>
    <source>
        <strain evidence="1">COOX1</strain>
    </source>
</reference>
<protein>
    <submittedName>
        <fullName evidence="1">Uncharacterized protein</fullName>
    </submittedName>
</protein>
<evidence type="ECO:0000313" key="1">
    <source>
        <dbReference type="EMBL" id="CAB3389802.1"/>
    </source>
</evidence>
<proteinExistence type="predicted"/>
<accession>A0A6F9E0P1</accession>
<evidence type="ECO:0000313" key="2">
    <source>
        <dbReference type="Proteomes" id="UP000502196"/>
    </source>
</evidence>
<dbReference type="Proteomes" id="UP000502196">
    <property type="component" value="Chromosome"/>
</dbReference>
<name>A0A6F9E0P1_9BACL</name>
<dbReference type="AlphaFoldDB" id="A0A6F9E0P1"/>
<gene>
    <name evidence="1" type="ORF">COOX1_0097</name>
</gene>
<sequence>MSELFSLAPTRFDTLLAPACPIMTLL</sequence>